<evidence type="ECO:0000256" key="6">
    <source>
        <dbReference type="ARBA" id="ARBA00023136"/>
    </source>
</evidence>
<keyword evidence="10" id="KW-1185">Reference proteome</keyword>
<comment type="caution">
    <text evidence="9">The sequence shown here is derived from an EMBL/GenBank/DDBJ whole genome shotgun (WGS) entry which is preliminary data.</text>
</comment>
<dbReference type="GO" id="GO:0047355">
    <property type="term" value="F:CDP-glycerol glycerophosphotransferase activity"/>
    <property type="evidence" value="ECO:0007669"/>
    <property type="project" value="InterPro"/>
</dbReference>
<dbReference type="Gene3D" id="3.40.50.11820">
    <property type="match status" value="1"/>
</dbReference>
<feature type="domain" description="Glycosyl transferase family 1" evidence="7">
    <location>
        <begin position="646"/>
        <end position="793"/>
    </location>
</feature>
<dbReference type="InterPro" id="IPR007554">
    <property type="entry name" value="Glycerophosphate_synth"/>
</dbReference>
<name>A0A7Y0KBJ6_9BACI</name>
<protein>
    <submittedName>
        <fullName evidence="9">Glycosyltransferase</fullName>
    </submittedName>
</protein>
<reference evidence="9 10" key="1">
    <citation type="submission" date="2020-04" db="EMBL/GenBank/DDBJ databases">
        <title>Bacillus sp. UniB3 isolated from commercial digestive syrup.</title>
        <authorList>
            <person name="Thorat V."/>
            <person name="Kirdat K."/>
            <person name="Tiwarekar B."/>
            <person name="Yadav A."/>
        </authorList>
    </citation>
    <scope>NUCLEOTIDE SEQUENCE [LARGE SCALE GENOMIC DNA]</scope>
    <source>
        <strain evidence="9 10">UniB3</strain>
    </source>
</reference>
<evidence type="ECO:0000313" key="10">
    <source>
        <dbReference type="Proteomes" id="UP000588491"/>
    </source>
</evidence>
<dbReference type="CDD" id="cd03811">
    <property type="entry name" value="GT4_GT28_WabH-like"/>
    <property type="match status" value="1"/>
</dbReference>
<sequence length="815" mass="94639">MAIKNFFNKIFTLIELIRLPYIKRATDREFKMINSYTDYFKKKAILHNTILYQSHNGMGMSDSPLAIFKELISHPSYKGYKHIWVVNDINNPTINQYSSMSNVKFVKLHSDEYLMYLASAKYLINNHSFPSYFQKREEQIYVNTWHNTPSLYDESSNYGRVYANTQRNFLQVDYLLTDSLQNAKNLMGSYDLDGIFKGKILAEGYPRIDLVLNSNSQLVKKQLSNCTTYKSNQKLIIYSTTWKNEYFSKQNDDIKLTDFLAQLKLNIPTGFQLLLNIEGLPPATINENLKDLIIPSYMDINEILSITDFLISDNMHIINDFAFTNRPIIFFTNEEVDSFEIPVKICTDLTAVTKAMRNMSNTLTSDIKYGSETSKITPKIIDSVLNNNSSWKIYSIANEKTNLIFYCGGFLNNGITTSAINLINNIDYDRFNVIVVDNIRTDKASIENFKKINHNATKLIRVGAMNISVSEWYIHHYITKKGLINNRLEKYLPFNLYKREAQRLFGNIDYDVAIDFSGYVPFWSFIFAFGGFKKKAIYQHNDMHAEYYKKINNKFKHKQKMNLIFPIYKYFDKIIAVSKNTRDENIKNLSKYMEETKAVYVHNCIDSEKIKQQIKVNEEMVLEETTFLLSSKDISDGNLQIKGIKKPTKNKINFVTMGRLSPEKDHEKLLRAFKEFYTKKKDSMLYIIGEGVLETQLKELTYNLGLQKNVIFTGQLTNPYSLISQCDCFILSSNHEGQPMVLLENLIIGMPIIATDIPGNRSILQEDYGLIVENSVNGLVQGMEQYLNNNLPRFNMFNYTSYNKEALDKFYKEIL</sequence>
<keyword evidence="4 9" id="KW-0808">Transferase</keyword>
<dbReference type="Pfam" id="PF04464">
    <property type="entry name" value="Glyphos_transf"/>
    <property type="match status" value="1"/>
</dbReference>
<evidence type="ECO:0000259" key="7">
    <source>
        <dbReference type="Pfam" id="PF00534"/>
    </source>
</evidence>
<keyword evidence="6" id="KW-0472">Membrane</keyword>
<evidence type="ECO:0000256" key="2">
    <source>
        <dbReference type="ARBA" id="ARBA00010488"/>
    </source>
</evidence>
<accession>A0A7Y0KBJ6</accession>
<evidence type="ECO:0000256" key="4">
    <source>
        <dbReference type="ARBA" id="ARBA00022679"/>
    </source>
</evidence>
<keyword evidence="5" id="KW-0777">Teichoic acid biosynthesis</keyword>
<feature type="domain" description="Glycosyltransferase subfamily 4-like N-terminal" evidence="8">
    <location>
        <begin position="414"/>
        <end position="608"/>
    </location>
</feature>
<dbReference type="Pfam" id="PF00534">
    <property type="entry name" value="Glycos_transf_1"/>
    <property type="match status" value="1"/>
</dbReference>
<keyword evidence="3" id="KW-1003">Cell membrane</keyword>
<proteinExistence type="inferred from homology"/>
<dbReference type="InterPro" id="IPR043149">
    <property type="entry name" value="TagF_N"/>
</dbReference>
<dbReference type="AlphaFoldDB" id="A0A7Y0KBJ6"/>
<dbReference type="RefSeq" id="WP_016202183.1">
    <property type="nucleotide sequence ID" value="NZ_JABBPK010000001.1"/>
</dbReference>
<dbReference type="GO" id="GO:0005886">
    <property type="term" value="C:plasma membrane"/>
    <property type="evidence" value="ECO:0007669"/>
    <property type="project" value="UniProtKB-SubCell"/>
</dbReference>
<dbReference type="InterPro" id="IPR001296">
    <property type="entry name" value="Glyco_trans_1"/>
</dbReference>
<dbReference type="SUPFAM" id="SSF53756">
    <property type="entry name" value="UDP-Glycosyltransferase/glycogen phosphorylase"/>
    <property type="match status" value="1"/>
</dbReference>
<organism evidence="9 10">
    <name type="scientific">Niallia alba</name>
    <dbReference type="NCBI Taxonomy" id="2729105"/>
    <lineage>
        <taxon>Bacteria</taxon>
        <taxon>Bacillati</taxon>
        <taxon>Bacillota</taxon>
        <taxon>Bacilli</taxon>
        <taxon>Bacillales</taxon>
        <taxon>Bacillaceae</taxon>
        <taxon>Niallia</taxon>
    </lineage>
</organism>
<dbReference type="EMBL" id="JABBPK010000001">
    <property type="protein sequence ID" value="NMO79270.1"/>
    <property type="molecule type" value="Genomic_DNA"/>
</dbReference>
<evidence type="ECO:0000256" key="1">
    <source>
        <dbReference type="ARBA" id="ARBA00004202"/>
    </source>
</evidence>
<evidence type="ECO:0000259" key="8">
    <source>
        <dbReference type="Pfam" id="PF13439"/>
    </source>
</evidence>
<dbReference type="Pfam" id="PF13439">
    <property type="entry name" value="Glyco_transf_4"/>
    <property type="match status" value="1"/>
</dbReference>
<dbReference type="PANTHER" id="PTHR12526">
    <property type="entry name" value="GLYCOSYLTRANSFERASE"/>
    <property type="match status" value="1"/>
</dbReference>
<dbReference type="Gene3D" id="3.40.50.12580">
    <property type="match status" value="1"/>
</dbReference>
<comment type="similarity">
    <text evidence="2">Belongs to the CDP-glycerol glycerophosphotransferase family.</text>
</comment>
<dbReference type="GO" id="GO:0019350">
    <property type="term" value="P:teichoic acid biosynthetic process"/>
    <property type="evidence" value="ECO:0007669"/>
    <property type="project" value="UniProtKB-KW"/>
</dbReference>
<dbReference type="InterPro" id="IPR028098">
    <property type="entry name" value="Glyco_trans_4-like_N"/>
</dbReference>
<dbReference type="PANTHER" id="PTHR12526:SF630">
    <property type="entry name" value="GLYCOSYLTRANSFERASE"/>
    <property type="match status" value="1"/>
</dbReference>
<dbReference type="InterPro" id="IPR043148">
    <property type="entry name" value="TagF_C"/>
</dbReference>
<dbReference type="Proteomes" id="UP000588491">
    <property type="component" value="Unassembled WGS sequence"/>
</dbReference>
<dbReference type="GO" id="GO:0016757">
    <property type="term" value="F:glycosyltransferase activity"/>
    <property type="evidence" value="ECO:0007669"/>
    <property type="project" value="InterPro"/>
</dbReference>
<evidence type="ECO:0000256" key="3">
    <source>
        <dbReference type="ARBA" id="ARBA00022475"/>
    </source>
</evidence>
<comment type="subcellular location">
    <subcellularLocation>
        <location evidence="1">Cell membrane</location>
        <topology evidence="1">Peripheral membrane protein</topology>
    </subcellularLocation>
</comment>
<dbReference type="Gene3D" id="3.40.50.2000">
    <property type="entry name" value="Glycogen Phosphorylase B"/>
    <property type="match status" value="2"/>
</dbReference>
<evidence type="ECO:0000256" key="5">
    <source>
        <dbReference type="ARBA" id="ARBA00022944"/>
    </source>
</evidence>
<gene>
    <name evidence="9" type="ORF">HHU08_20155</name>
</gene>
<evidence type="ECO:0000313" key="9">
    <source>
        <dbReference type="EMBL" id="NMO79270.1"/>
    </source>
</evidence>